<dbReference type="EMBL" id="DSYK01000747">
    <property type="protein sequence ID" value="HGS23131.1"/>
    <property type="molecule type" value="Genomic_DNA"/>
</dbReference>
<dbReference type="AlphaFoldDB" id="A0A7C4KLW5"/>
<reference evidence="2" key="1">
    <citation type="journal article" date="2020" name="mSystems">
        <title>Genome- and Community-Level Interaction Insights into Carbon Utilization and Element Cycling Functions of Hydrothermarchaeota in Hydrothermal Sediment.</title>
        <authorList>
            <person name="Zhou Z."/>
            <person name="Liu Y."/>
            <person name="Xu W."/>
            <person name="Pan J."/>
            <person name="Luo Z.H."/>
            <person name="Li M."/>
        </authorList>
    </citation>
    <scope>NUCLEOTIDE SEQUENCE [LARGE SCALE GENOMIC DNA]</scope>
    <source>
        <strain evidence="2">SpSt-573</strain>
    </source>
</reference>
<protein>
    <submittedName>
        <fullName evidence="2">DUF2807 domain-containing protein</fullName>
    </submittedName>
</protein>
<name>A0A7C4KLW5_9CHLR</name>
<sequence>MANVEVRTFQVHNFDSISFRALGSMTIYQGEEEGLTVQGEPSALEHIKVDVENRQLQIRLYTWYDFLFLPRPAKYEIRLKNLHRLDVSGSADVEMAELISSELKLSTSGSGNVHIGSLEVSHFQINVSGSSHLRIDELVSENVVINASGSGHFVLKGRADRLEIRTSGSAEVDALQLDANHVKISVSGSGKFVVTALDTLDVSVSGNGRVGYRGDPRISQAISGSGTVYRVDQSA</sequence>
<proteinExistence type="predicted"/>
<dbReference type="PANTHER" id="PTHR39200">
    <property type="entry name" value="HYPOTHETICAL EXPORTED PROTEIN"/>
    <property type="match status" value="1"/>
</dbReference>
<gene>
    <name evidence="2" type="ORF">ENT37_14855</name>
</gene>
<dbReference type="InterPro" id="IPR021255">
    <property type="entry name" value="DUF2807"/>
</dbReference>
<evidence type="ECO:0000313" key="2">
    <source>
        <dbReference type="EMBL" id="HGS23131.1"/>
    </source>
</evidence>
<dbReference type="Gene3D" id="2.160.20.120">
    <property type="match status" value="1"/>
</dbReference>
<evidence type="ECO:0000259" key="1">
    <source>
        <dbReference type="Pfam" id="PF10988"/>
    </source>
</evidence>
<dbReference type="PANTHER" id="PTHR39200:SF1">
    <property type="entry name" value="AUTO-TRANSPORTER ADHESIN HEAD GIN DOMAIN-CONTAINING PROTEIN-RELATED"/>
    <property type="match status" value="1"/>
</dbReference>
<dbReference type="Pfam" id="PF10988">
    <property type="entry name" value="DUF2807"/>
    <property type="match status" value="1"/>
</dbReference>
<accession>A0A7C4KLW5</accession>
<comment type="caution">
    <text evidence="2">The sequence shown here is derived from an EMBL/GenBank/DDBJ whole genome shotgun (WGS) entry which is preliminary data.</text>
</comment>
<organism evidence="2">
    <name type="scientific">Anaerolinea thermolimosa</name>
    <dbReference type="NCBI Taxonomy" id="229919"/>
    <lineage>
        <taxon>Bacteria</taxon>
        <taxon>Bacillati</taxon>
        <taxon>Chloroflexota</taxon>
        <taxon>Anaerolineae</taxon>
        <taxon>Anaerolineales</taxon>
        <taxon>Anaerolineaceae</taxon>
        <taxon>Anaerolinea</taxon>
    </lineage>
</organism>
<feature type="domain" description="Putative auto-transporter adhesin head GIN" evidence="1">
    <location>
        <begin position="118"/>
        <end position="216"/>
    </location>
</feature>